<gene>
    <name evidence="3" type="ORF">FHS79_001441</name>
</gene>
<accession>A0A841LBT2</accession>
<dbReference type="AlphaFoldDB" id="A0A841LBT2"/>
<dbReference type="EMBL" id="JACIIV010000009">
    <property type="protein sequence ID" value="MBB6227275.1"/>
    <property type="molecule type" value="Genomic_DNA"/>
</dbReference>
<evidence type="ECO:0000313" key="4">
    <source>
        <dbReference type="Proteomes" id="UP000538147"/>
    </source>
</evidence>
<name>A0A841LBT2_9SPHN</name>
<dbReference type="InterPro" id="IPR003808">
    <property type="entry name" value="Fe-S_metab-assoc_dom"/>
</dbReference>
<feature type="domain" description="Fe-S metabolism associated" evidence="2">
    <location>
        <begin position="12"/>
        <end position="132"/>
    </location>
</feature>
<sequence length="137" mass="14872">MPIATFDDVEAEFEAFDDWDDRYRLLIQLGRDLAPMPEALKTDATKVRGCASQVWLHATRDDQGPGETLHFTADSDAAIVKGLVALVLMLVNDRPAAEIDPAGIRARLDSLGLARHLSSNRTQGLASMVARIGDLSA</sequence>
<dbReference type="Pfam" id="PF02657">
    <property type="entry name" value="SufE"/>
    <property type="match status" value="1"/>
</dbReference>
<keyword evidence="4" id="KW-1185">Reference proteome</keyword>
<dbReference type="Proteomes" id="UP000538147">
    <property type="component" value="Unassembled WGS sequence"/>
</dbReference>
<reference evidence="3 4" key="1">
    <citation type="submission" date="2020-08" db="EMBL/GenBank/DDBJ databases">
        <title>Genomic Encyclopedia of Type Strains, Phase IV (KMG-IV): sequencing the most valuable type-strain genomes for metagenomic binning, comparative biology and taxonomic classification.</title>
        <authorList>
            <person name="Goeker M."/>
        </authorList>
    </citation>
    <scope>NUCLEOTIDE SEQUENCE [LARGE SCALE GENOMIC DNA]</scope>
    <source>
        <strain evidence="3 4">DSM 102189</strain>
    </source>
</reference>
<proteinExistence type="inferred from homology"/>
<dbReference type="SUPFAM" id="SSF82649">
    <property type="entry name" value="SufE/NifU"/>
    <property type="match status" value="1"/>
</dbReference>
<comment type="caution">
    <text evidence="3">The sequence shown here is derived from an EMBL/GenBank/DDBJ whole genome shotgun (WGS) entry which is preliminary data.</text>
</comment>
<evidence type="ECO:0000256" key="1">
    <source>
        <dbReference type="ARBA" id="ARBA00010282"/>
    </source>
</evidence>
<evidence type="ECO:0000313" key="3">
    <source>
        <dbReference type="EMBL" id="MBB6227275.1"/>
    </source>
</evidence>
<protein>
    <submittedName>
        <fullName evidence="3">Cysteine desulfuration protein SufE</fullName>
    </submittedName>
</protein>
<dbReference type="PANTHER" id="PTHR43597:SF5">
    <property type="entry name" value="SUFE-LIKE PROTEIN 2, CHLOROPLASTIC"/>
    <property type="match status" value="1"/>
</dbReference>
<evidence type="ECO:0000259" key="2">
    <source>
        <dbReference type="Pfam" id="PF02657"/>
    </source>
</evidence>
<dbReference type="Gene3D" id="3.90.1010.10">
    <property type="match status" value="1"/>
</dbReference>
<comment type="similarity">
    <text evidence="1">Belongs to the SufE family.</text>
</comment>
<organism evidence="3 4">
    <name type="scientific">Polymorphobacter multimanifer</name>
    <dbReference type="NCBI Taxonomy" id="1070431"/>
    <lineage>
        <taxon>Bacteria</taxon>
        <taxon>Pseudomonadati</taxon>
        <taxon>Pseudomonadota</taxon>
        <taxon>Alphaproteobacteria</taxon>
        <taxon>Sphingomonadales</taxon>
        <taxon>Sphingosinicellaceae</taxon>
        <taxon>Polymorphobacter</taxon>
    </lineage>
</organism>
<dbReference type="RefSeq" id="WP_207792256.1">
    <property type="nucleotide sequence ID" value="NZ_JACIIV010000009.1"/>
</dbReference>
<dbReference type="PANTHER" id="PTHR43597">
    <property type="entry name" value="SULFUR ACCEPTOR PROTEIN CSDE"/>
    <property type="match status" value="1"/>
</dbReference>